<keyword evidence="1" id="KW-0812">Transmembrane</keyword>
<keyword evidence="1" id="KW-1133">Transmembrane helix</keyword>
<feature type="transmembrane region" description="Helical" evidence="1">
    <location>
        <begin position="63"/>
        <end position="92"/>
    </location>
</feature>
<evidence type="ECO:0000313" key="2">
    <source>
        <dbReference type="EMBL" id="HDY59454.1"/>
    </source>
</evidence>
<feature type="transmembrane region" description="Helical" evidence="1">
    <location>
        <begin position="98"/>
        <end position="119"/>
    </location>
</feature>
<keyword evidence="1" id="KW-0472">Membrane</keyword>
<feature type="transmembrane region" description="Helical" evidence="1">
    <location>
        <begin position="23"/>
        <end position="42"/>
    </location>
</feature>
<sequence length="197" mass="22721">MNFVTNFNIFLQNSGNWAFGRRWHLRLLLWLYLFYIFIRYVINPDYQSIFAPINLCFHELGHLVFALFGNFICTLGGSFLQYFIPVIGIIMFYHQRDFFAISVALVWLATNFYGVATYIADARAMALPLVTLFGFAGDVIHDWNYILGKLGLLGFDTAIAFLVRTLGFFSMLIGVVYGGWLILEMIKTRITTKILHL</sequence>
<gene>
    <name evidence="2" type="ORF">ENP86_07885</name>
</gene>
<reference evidence="2" key="1">
    <citation type="journal article" date="2020" name="mSystems">
        <title>Genome- and Community-Level Interaction Insights into Carbon Utilization and Element Cycling Functions of Hydrothermarchaeota in Hydrothermal Sediment.</title>
        <authorList>
            <person name="Zhou Z."/>
            <person name="Liu Y."/>
            <person name="Xu W."/>
            <person name="Pan J."/>
            <person name="Luo Z.H."/>
            <person name="Li M."/>
        </authorList>
    </citation>
    <scope>NUCLEOTIDE SEQUENCE [LARGE SCALE GENOMIC DNA]</scope>
    <source>
        <strain evidence="2">SpSt-258</strain>
    </source>
</reference>
<evidence type="ECO:0000256" key="1">
    <source>
        <dbReference type="SAM" id="Phobius"/>
    </source>
</evidence>
<organism evidence="2">
    <name type="scientific">candidate division WOR-3 bacterium</name>
    <dbReference type="NCBI Taxonomy" id="2052148"/>
    <lineage>
        <taxon>Bacteria</taxon>
        <taxon>Bacteria division WOR-3</taxon>
    </lineage>
</organism>
<proteinExistence type="predicted"/>
<name>A0A7V0Z6J6_UNCW3</name>
<feature type="transmembrane region" description="Helical" evidence="1">
    <location>
        <begin position="158"/>
        <end position="183"/>
    </location>
</feature>
<dbReference type="EMBL" id="DSKY01000020">
    <property type="protein sequence ID" value="HDY59454.1"/>
    <property type="molecule type" value="Genomic_DNA"/>
</dbReference>
<evidence type="ECO:0008006" key="3">
    <source>
        <dbReference type="Google" id="ProtNLM"/>
    </source>
</evidence>
<dbReference type="AlphaFoldDB" id="A0A7V0Z6J6"/>
<protein>
    <recommendedName>
        <fullName evidence="3">M50 family peptidase</fullName>
    </recommendedName>
</protein>
<accession>A0A7V0Z6J6</accession>
<comment type="caution">
    <text evidence="2">The sequence shown here is derived from an EMBL/GenBank/DDBJ whole genome shotgun (WGS) entry which is preliminary data.</text>
</comment>